<dbReference type="GO" id="GO:0004869">
    <property type="term" value="F:cysteine-type endopeptidase inhibitor activity"/>
    <property type="evidence" value="ECO:0007669"/>
    <property type="project" value="UniProtKB-KW"/>
</dbReference>
<evidence type="ECO:0000259" key="4">
    <source>
        <dbReference type="Pfam" id="PF16845"/>
    </source>
</evidence>
<dbReference type="AlphaFoldDB" id="A0A1Q3BWE0"/>
<feature type="compositionally biased region" description="Acidic residues" evidence="3">
    <location>
        <begin position="29"/>
        <end position="46"/>
    </location>
</feature>
<sequence length="180" mass="20594">MATGTVGEEPSGGCGCEDVKKKRRCECQSDPEMDISDDDSGDDESEKELKRYLRQIRETEGFHVDERPPNTTLWGGIQPWYVEDHVKECTLFAINDYNMKNENANLELVEIVKVNAAPVRGLRYYITFVAQDSSGEKRNYQTIVWDGISELHVRLFRPEPVKKDDPKKLRLDKKSGEIAP</sequence>
<accession>A0A1Q3BWE0</accession>
<evidence type="ECO:0000313" key="5">
    <source>
        <dbReference type="EMBL" id="GAV72286.1"/>
    </source>
</evidence>
<keyword evidence="6" id="KW-1185">Reference proteome</keyword>
<dbReference type="Gene3D" id="3.10.450.10">
    <property type="match status" value="1"/>
</dbReference>
<dbReference type="InterPro" id="IPR000010">
    <property type="entry name" value="Cystatin_dom"/>
</dbReference>
<feature type="domain" description="Cystatin" evidence="4">
    <location>
        <begin position="83"/>
        <end position="149"/>
    </location>
</feature>
<keyword evidence="2" id="KW-0789">Thiol protease inhibitor</keyword>
<dbReference type="SUPFAM" id="SSF54403">
    <property type="entry name" value="Cystatin/monellin"/>
    <property type="match status" value="1"/>
</dbReference>
<dbReference type="InterPro" id="IPR006525">
    <property type="entry name" value="Cystatin-related_pln"/>
</dbReference>
<name>A0A1Q3BWE0_CEPFO</name>
<dbReference type="InParanoid" id="A0A1Q3BWE0"/>
<dbReference type="CDD" id="cd00042">
    <property type="entry name" value="CY"/>
    <property type="match status" value="1"/>
</dbReference>
<evidence type="ECO:0000313" key="6">
    <source>
        <dbReference type="Proteomes" id="UP000187406"/>
    </source>
</evidence>
<dbReference type="Proteomes" id="UP000187406">
    <property type="component" value="Unassembled WGS sequence"/>
</dbReference>
<evidence type="ECO:0000256" key="2">
    <source>
        <dbReference type="ARBA" id="ARBA00022704"/>
    </source>
</evidence>
<protein>
    <submittedName>
        <fullName evidence="5">Cystatin domain-containing protein</fullName>
    </submittedName>
</protein>
<comment type="caution">
    <text evidence="5">The sequence shown here is derived from an EMBL/GenBank/DDBJ whole genome shotgun (WGS) entry which is preliminary data.</text>
</comment>
<dbReference type="PANTHER" id="PTHR31260:SF28">
    <property type="entry name" value="CYSTATIN DOMAIN PROTEIN"/>
    <property type="match status" value="1"/>
</dbReference>
<dbReference type="PANTHER" id="PTHR31260">
    <property type="entry name" value="CYSTATIN/MONELLIN SUPERFAMILY PROTEIN"/>
    <property type="match status" value="1"/>
</dbReference>
<dbReference type="OrthoDB" id="1625419at2759"/>
<dbReference type="InterPro" id="IPR006462">
    <property type="entry name" value="MS5"/>
</dbReference>
<reference evidence="6" key="1">
    <citation type="submission" date="2016-04" db="EMBL/GenBank/DDBJ databases">
        <title>Cephalotus genome sequencing.</title>
        <authorList>
            <person name="Fukushima K."/>
            <person name="Hasebe M."/>
            <person name="Fang X."/>
        </authorList>
    </citation>
    <scope>NUCLEOTIDE SEQUENCE [LARGE SCALE GENOMIC DNA]</scope>
    <source>
        <strain evidence="6">cv. St1</strain>
    </source>
</reference>
<dbReference type="NCBIfam" id="TIGR01638">
    <property type="entry name" value="Atha_cystat_rel"/>
    <property type="match status" value="1"/>
</dbReference>
<dbReference type="FunCoup" id="A0A1Q3BWE0">
    <property type="interactions" value="4"/>
</dbReference>
<gene>
    <name evidence="5" type="ORF">CFOL_v3_15774</name>
</gene>
<evidence type="ECO:0000256" key="1">
    <source>
        <dbReference type="ARBA" id="ARBA00022690"/>
    </source>
</evidence>
<evidence type="ECO:0000256" key="3">
    <source>
        <dbReference type="SAM" id="MobiDB-lite"/>
    </source>
</evidence>
<dbReference type="EMBL" id="BDDD01000989">
    <property type="protein sequence ID" value="GAV72286.1"/>
    <property type="molecule type" value="Genomic_DNA"/>
</dbReference>
<dbReference type="InterPro" id="IPR046350">
    <property type="entry name" value="Cystatin_sf"/>
</dbReference>
<proteinExistence type="predicted"/>
<feature type="region of interest" description="Disordered" evidence="3">
    <location>
        <begin position="27"/>
        <end position="47"/>
    </location>
</feature>
<keyword evidence="1" id="KW-0646">Protease inhibitor</keyword>
<dbReference type="Pfam" id="PF16845">
    <property type="entry name" value="SQAPI"/>
    <property type="match status" value="1"/>
</dbReference>
<organism evidence="5 6">
    <name type="scientific">Cephalotus follicularis</name>
    <name type="common">Albany pitcher plant</name>
    <dbReference type="NCBI Taxonomy" id="3775"/>
    <lineage>
        <taxon>Eukaryota</taxon>
        <taxon>Viridiplantae</taxon>
        <taxon>Streptophyta</taxon>
        <taxon>Embryophyta</taxon>
        <taxon>Tracheophyta</taxon>
        <taxon>Spermatophyta</taxon>
        <taxon>Magnoliopsida</taxon>
        <taxon>eudicotyledons</taxon>
        <taxon>Gunneridae</taxon>
        <taxon>Pentapetalae</taxon>
        <taxon>rosids</taxon>
        <taxon>fabids</taxon>
        <taxon>Oxalidales</taxon>
        <taxon>Cephalotaceae</taxon>
        <taxon>Cephalotus</taxon>
    </lineage>
</organism>